<proteinExistence type="predicted"/>
<dbReference type="AlphaFoldDB" id="A0A5M9P1R5"/>
<dbReference type="RefSeq" id="WP_086713162.1">
    <property type="nucleotide sequence ID" value="NZ_AP025492.1"/>
</dbReference>
<organism evidence="1 2">
    <name type="scientific">Vibrio gigantis</name>
    <dbReference type="NCBI Taxonomy" id="296199"/>
    <lineage>
        <taxon>Bacteria</taxon>
        <taxon>Pseudomonadati</taxon>
        <taxon>Pseudomonadota</taxon>
        <taxon>Gammaproteobacteria</taxon>
        <taxon>Vibrionales</taxon>
        <taxon>Vibrionaceae</taxon>
        <taxon>Vibrio</taxon>
    </lineage>
</organism>
<protein>
    <submittedName>
        <fullName evidence="1">Uncharacterized protein</fullName>
    </submittedName>
</protein>
<keyword evidence="2" id="KW-1185">Reference proteome</keyword>
<name>A0A5M9P1R5_9VIBR</name>
<accession>A0A5M9P1R5</accession>
<evidence type="ECO:0000313" key="2">
    <source>
        <dbReference type="Proteomes" id="UP000322521"/>
    </source>
</evidence>
<gene>
    <name evidence="1" type="ORF">F4W18_07640</name>
</gene>
<reference evidence="1 2" key="1">
    <citation type="submission" date="2019-09" db="EMBL/GenBank/DDBJ databases">
        <title>Draft genome sequence of various Type strains from the CCUG.</title>
        <authorList>
            <person name="Pineiro-Iglesias B."/>
            <person name="Tunovic T."/>
            <person name="Unosson C."/>
            <person name="Inganas E."/>
            <person name="Ohlen M."/>
            <person name="Cardew S."/>
            <person name="Jensie-Markopoulos S."/>
            <person name="Salva-Serra F."/>
            <person name="Jaen-Luchoro D."/>
            <person name="Karlsson R."/>
            <person name="Svensson-Stadler L."/>
            <person name="Chun J."/>
            <person name="Moore E."/>
        </authorList>
    </citation>
    <scope>NUCLEOTIDE SEQUENCE [LARGE SCALE GENOMIC DNA]</scope>
    <source>
        <strain evidence="1 2">CCUG 56969T</strain>
    </source>
</reference>
<dbReference type="OrthoDB" id="5823882at2"/>
<evidence type="ECO:0000313" key="1">
    <source>
        <dbReference type="EMBL" id="KAA8678593.1"/>
    </source>
</evidence>
<sequence length="84" mass="9230">MASFQFYKKDKILVHLDVHSPSFTTENEQLIDQGFELIGDIIDAENGQVAHETFKSIHGDELRVLAKSQMWIGIATAGAGGLSI</sequence>
<dbReference type="Proteomes" id="UP000322521">
    <property type="component" value="Unassembled WGS sequence"/>
</dbReference>
<comment type="caution">
    <text evidence="1">The sequence shown here is derived from an EMBL/GenBank/DDBJ whole genome shotgun (WGS) entry which is preliminary data.</text>
</comment>
<dbReference type="EMBL" id="VXJS01000003">
    <property type="protein sequence ID" value="KAA8678593.1"/>
    <property type="molecule type" value="Genomic_DNA"/>
</dbReference>